<organism evidence="3 4">
    <name type="scientific">Holothuria leucospilota</name>
    <name type="common">Black long sea cucumber</name>
    <name type="synonym">Mertensiothuria leucospilota</name>
    <dbReference type="NCBI Taxonomy" id="206669"/>
    <lineage>
        <taxon>Eukaryota</taxon>
        <taxon>Metazoa</taxon>
        <taxon>Echinodermata</taxon>
        <taxon>Eleutherozoa</taxon>
        <taxon>Echinozoa</taxon>
        <taxon>Holothuroidea</taxon>
        <taxon>Aspidochirotacea</taxon>
        <taxon>Aspidochirotida</taxon>
        <taxon>Holothuriidae</taxon>
        <taxon>Holothuria</taxon>
    </lineage>
</organism>
<name>A0A9Q1CTK8_HOLLE</name>
<reference evidence="3" key="1">
    <citation type="submission" date="2021-10" db="EMBL/GenBank/DDBJ databases">
        <title>Tropical sea cucumber genome reveals ecological adaptation and Cuvierian tubules defense mechanism.</title>
        <authorList>
            <person name="Chen T."/>
        </authorList>
    </citation>
    <scope>NUCLEOTIDE SEQUENCE</scope>
    <source>
        <strain evidence="3">Nanhai2018</strain>
        <tissue evidence="3">Muscle</tissue>
    </source>
</reference>
<dbReference type="EMBL" id="JAIZAY010000001">
    <property type="protein sequence ID" value="KAJ8051176.1"/>
    <property type="molecule type" value="Genomic_DNA"/>
</dbReference>
<accession>A0A9Q1CTK8</accession>
<dbReference type="PANTHER" id="PTHR46312">
    <property type="entry name" value="NACHT DOMAIN-CONTAINING PROTEIN"/>
    <property type="match status" value="1"/>
</dbReference>
<feature type="domain" description="NACHT" evidence="2">
    <location>
        <begin position="213"/>
        <end position="334"/>
    </location>
</feature>
<dbReference type="InterPro" id="IPR007111">
    <property type="entry name" value="NACHT_NTPase"/>
</dbReference>
<keyword evidence="4" id="KW-1185">Reference proteome</keyword>
<dbReference type="PANTHER" id="PTHR46312:SF2">
    <property type="entry name" value="NUCLEOTIDE-BINDING OLIGOMERIZATION DOMAIN-CONTAINING PROTEIN 2-LIKE"/>
    <property type="match status" value="1"/>
</dbReference>
<dbReference type="AlphaFoldDB" id="A0A9Q1CTK8"/>
<dbReference type="PROSITE" id="PS50837">
    <property type="entry name" value="NACHT"/>
    <property type="match status" value="1"/>
</dbReference>
<sequence length="822" mass="93374">MLLSDKDTVPSSVRSNMERSKSHRGKTSNGGFGRFLVEVASLLTLANVRNLTTLLQYRPAEIDAIERDTNPSSKFLMSLIEKGIIGETNISKLLDSLRSIDLHGVAEDVKASFTRNISDSLSRPVITLNEKGQGLTSKKNQFLKEIKETYEDIYNGVLPIPYLRERLMCVDNVFIDSGLEYFKEHKGNKGKGTWQKLNSYNSILIDPRFLHAMVFLIKGEPGYGKSILALQYVYDWCKRSVLSPLKDVEMLLFLRLRYLKGFESIFCAIKHLLLPCDTKLSENDISDVIRSCKSVVIIFDGFDEYSDSENSNSDVLKIIERRTLRECKVILTTRHSSTSLKLTSKTVRVRLNGFANEARERYVLKAVVEGSFCASAQILQLLQRNPALADICQVPLFFVMFAHMTHEKNMTVVLNSVTSFFRYVVSCFYEHIDIKTGASFCASAMARSETEHYQLSKIAFESLRAKKHNLIWEKDKLVELIGELMYKKLVEIGILVEQNVLRIVDDPGTSAADHIQRRTDVSFYHKLFCEWYAAHYVARSVADLEGGYLHTFLEDMDPSDLQYVYRIACGLNPVAAEKIIQYLQSIEGGDKFAVLCILEQTGEVDKIKEPIRDMCFEGVIISGHDSLLLQRSSMQLLEIAARSQIPIEYVCILNCLQSVDLSSQAVRTTSGLALSSRIPVKWLSIALFNREMTDDEAIAILQFAALCPSLCILTFYGCVPPRVLEGRSFLSSLKSRDVTVRWWLHTSEPIYILNLSSGTWKHNKDGSEPTAADFERALSKRAELILTGTEEHYREEVKKSRETRRKQAEEKRRELDKVCNDN</sequence>
<evidence type="ECO:0000256" key="1">
    <source>
        <dbReference type="SAM" id="MobiDB-lite"/>
    </source>
</evidence>
<evidence type="ECO:0000313" key="3">
    <source>
        <dbReference type="EMBL" id="KAJ8051176.1"/>
    </source>
</evidence>
<dbReference type="OrthoDB" id="120976at2759"/>
<feature type="region of interest" description="Disordered" evidence="1">
    <location>
        <begin position="1"/>
        <end position="27"/>
    </location>
</feature>
<evidence type="ECO:0000313" key="4">
    <source>
        <dbReference type="Proteomes" id="UP001152320"/>
    </source>
</evidence>
<gene>
    <name evidence="3" type="ORF">HOLleu_04641</name>
</gene>
<dbReference type="Proteomes" id="UP001152320">
    <property type="component" value="Chromosome 1"/>
</dbReference>
<protein>
    <submittedName>
        <fullName evidence="3">NACHT, LRR and PYD domains-containing protein 10</fullName>
    </submittedName>
</protein>
<evidence type="ECO:0000259" key="2">
    <source>
        <dbReference type="PROSITE" id="PS50837"/>
    </source>
</evidence>
<comment type="caution">
    <text evidence="3">The sequence shown here is derived from an EMBL/GenBank/DDBJ whole genome shotgun (WGS) entry which is preliminary data.</text>
</comment>
<dbReference type="Gene3D" id="3.40.50.300">
    <property type="entry name" value="P-loop containing nucleotide triphosphate hydrolases"/>
    <property type="match status" value="1"/>
</dbReference>
<feature type="region of interest" description="Disordered" evidence="1">
    <location>
        <begin position="795"/>
        <end position="822"/>
    </location>
</feature>
<dbReference type="InterPro" id="IPR027417">
    <property type="entry name" value="P-loop_NTPase"/>
</dbReference>
<dbReference type="Pfam" id="PF05729">
    <property type="entry name" value="NACHT"/>
    <property type="match status" value="1"/>
</dbReference>
<dbReference type="SUPFAM" id="SSF52540">
    <property type="entry name" value="P-loop containing nucleoside triphosphate hydrolases"/>
    <property type="match status" value="1"/>
</dbReference>
<proteinExistence type="predicted"/>